<keyword evidence="3" id="KW-1185">Reference proteome</keyword>
<accession>A0A1Y2D8A1</accession>
<comment type="caution">
    <text evidence="2">The sequence shown here is derived from an EMBL/GenBank/DDBJ whole genome shotgun (WGS) entry which is preliminary data.</text>
</comment>
<feature type="region of interest" description="Disordered" evidence="1">
    <location>
        <begin position="129"/>
        <end position="151"/>
    </location>
</feature>
<feature type="compositionally biased region" description="Basic and acidic residues" evidence="1">
    <location>
        <begin position="1"/>
        <end position="12"/>
    </location>
</feature>
<dbReference type="Proteomes" id="UP000193467">
    <property type="component" value="Unassembled WGS sequence"/>
</dbReference>
<feature type="region of interest" description="Disordered" evidence="1">
    <location>
        <begin position="1"/>
        <end position="26"/>
    </location>
</feature>
<reference evidence="2 3" key="1">
    <citation type="submission" date="2016-07" db="EMBL/GenBank/DDBJ databases">
        <title>Pervasive Adenine N6-methylation of Active Genes in Fungi.</title>
        <authorList>
            <consortium name="DOE Joint Genome Institute"/>
            <person name="Mondo S.J."/>
            <person name="Dannebaum R.O."/>
            <person name="Kuo R.C."/>
            <person name="Labutti K."/>
            <person name="Haridas S."/>
            <person name="Kuo A."/>
            <person name="Salamov A."/>
            <person name="Ahrendt S.R."/>
            <person name="Lipzen A."/>
            <person name="Sullivan W."/>
            <person name="Andreopoulos W.B."/>
            <person name="Clum A."/>
            <person name="Lindquist E."/>
            <person name="Daum C."/>
            <person name="Ramamoorthy G.K."/>
            <person name="Gryganskyi A."/>
            <person name="Culley D."/>
            <person name="Magnuson J.K."/>
            <person name="James T.Y."/>
            <person name="O'Malley M.A."/>
            <person name="Stajich J.E."/>
            <person name="Spatafora J.W."/>
            <person name="Visel A."/>
            <person name="Grigoriev I.V."/>
        </authorList>
    </citation>
    <scope>NUCLEOTIDE SEQUENCE [LARGE SCALE GENOMIC DNA]</scope>
    <source>
        <strain evidence="2 3">62-1032</strain>
    </source>
</reference>
<proteinExistence type="predicted"/>
<gene>
    <name evidence="2" type="ORF">BCR35DRAFT_224285</name>
</gene>
<dbReference type="EMBL" id="MCGR01000094">
    <property type="protein sequence ID" value="ORY54865.1"/>
    <property type="molecule type" value="Genomic_DNA"/>
</dbReference>
<organism evidence="2 3">
    <name type="scientific">Leucosporidium creatinivorum</name>
    <dbReference type="NCBI Taxonomy" id="106004"/>
    <lineage>
        <taxon>Eukaryota</taxon>
        <taxon>Fungi</taxon>
        <taxon>Dikarya</taxon>
        <taxon>Basidiomycota</taxon>
        <taxon>Pucciniomycotina</taxon>
        <taxon>Microbotryomycetes</taxon>
        <taxon>Leucosporidiales</taxon>
        <taxon>Leucosporidium</taxon>
    </lineage>
</organism>
<evidence type="ECO:0000256" key="1">
    <source>
        <dbReference type="SAM" id="MobiDB-lite"/>
    </source>
</evidence>
<protein>
    <submittedName>
        <fullName evidence="2">Uncharacterized protein</fullName>
    </submittedName>
</protein>
<dbReference type="AlphaFoldDB" id="A0A1Y2D8A1"/>
<sequence>MGPTRRRSEIRRPKSSLSSHRRPSSFLHPLPSPSFFPSPSSYPSPPSYSLLQLNYNLMDDYAEPSALALPSFYNLNPRAVLLRRAPFGRASRLRSFPHSFPLRRPRRNLHTLLHTPGCLPLLSTRLHPRSPACPSSSPLRRATRTGRSRTQALSTLKATEATSMIG</sequence>
<name>A0A1Y2D8A1_9BASI</name>
<dbReference type="InParanoid" id="A0A1Y2D8A1"/>
<evidence type="ECO:0000313" key="3">
    <source>
        <dbReference type="Proteomes" id="UP000193467"/>
    </source>
</evidence>
<evidence type="ECO:0000313" key="2">
    <source>
        <dbReference type="EMBL" id="ORY54865.1"/>
    </source>
</evidence>